<dbReference type="GO" id="GO:0009297">
    <property type="term" value="P:pilus assembly"/>
    <property type="evidence" value="ECO:0007669"/>
    <property type="project" value="InterPro"/>
</dbReference>
<dbReference type="InterPro" id="IPR043142">
    <property type="entry name" value="PapC-like_C_sf"/>
</dbReference>
<dbReference type="GO" id="GO:0015473">
    <property type="term" value="F:fimbrial usher porin activity"/>
    <property type="evidence" value="ECO:0007669"/>
    <property type="project" value="InterPro"/>
</dbReference>
<gene>
    <name evidence="12" type="ORF">CPter91_2988</name>
</gene>
<dbReference type="InterPro" id="IPR025885">
    <property type="entry name" value="PapC_N"/>
</dbReference>
<dbReference type="PANTHER" id="PTHR30451">
    <property type="entry name" value="OUTER MEMBRANE USHER PROTEIN"/>
    <property type="match status" value="1"/>
</dbReference>
<organism evidence="12 13">
    <name type="scientific">Collimonas pratensis</name>
    <dbReference type="NCBI Taxonomy" id="279113"/>
    <lineage>
        <taxon>Bacteria</taxon>
        <taxon>Pseudomonadati</taxon>
        <taxon>Pseudomonadota</taxon>
        <taxon>Betaproteobacteria</taxon>
        <taxon>Burkholderiales</taxon>
        <taxon>Oxalobacteraceae</taxon>
        <taxon>Collimonas</taxon>
    </lineage>
</organism>
<dbReference type="Pfam" id="PF13953">
    <property type="entry name" value="PapC_C"/>
    <property type="match status" value="1"/>
</dbReference>
<keyword evidence="9" id="KW-1029">Fimbrium biogenesis</keyword>
<comment type="subcellular location">
    <subcellularLocation>
        <location evidence="1 9">Cell outer membrane</location>
        <topology evidence="1 9">Multi-pass membrane protein</topology>
    </subcellularLocation>
</comment>
<evidence type="ECO:0000256" key="3">
    <source>
        <dbReference type="ARBA" id="ARBA00022448"/>
    </source>
</evidence>
<dbReference type="Gene3D" id="3.10.20.410">
    <property type="match status" value="1"/>
</dbReference>
<dbReference type="OrthoDB" id="6554712at2"/>
<feature type="domain" description="PapC N-terminal" evidence="11">
    <location>
        <begin position="59"/>
        <end position="214"/>
    </location>
</feature>
<keyword evidence="6" id="KW-0732">Signal</keyword>
<dbReference type="GO" id="GO:0009279">
    <property type="term" value="C:cell outer membrane"/>
    <property type="evidence" value="ECO:0007669"/>
    <property type="project" value="UniProtKB-SubCell"/>
</dbReference>
<evidence type="ECO:0000256" key="8">
    <source>
        <dbReference type="ARBA" id="ARBA00023237"/>
    </source>
</evidence>
<dbReference type="Proteomes" id="UP000074561">
    <property type="component" value="Chromosome"/>
</dbReference>
<name>A0A127Q5J2_9BURK</name>
<dbReference type="Pfam" id="PF00577">
    <property type="entry name" value="Usher"/>
    <property type="match status" value="1"/>
</dbReference>
<dbReference type="PANTHER" id="PTHR30451:SF20">
    <property type="entry name" value="FIMBRIAE USHER"/>
    <property type="match status" value="1"/>
</dbReference>
<dbReference type="PATRIC" id="fig|279113.9.peg.2951"/>
<dbReference type="KEGG" id="cpra:CPter91_2988"/>
<evidence type="ECO:0000256" key="2">
    <source>
        <dbReference type="ARBA" id="ARBA00008064"/>
    </source>
</evidence>
<evidence type="ECO:0000259" key="10">
    <source>
        <dbReference type="Pfam" id="PF13953"/>
    </source>
</evidence>
<evidence type="ECO:0000256" key="1">
    <source>
        <dbReference type="ARBA" id="ARBA00004571"/>
    </source>
</evidence>
<dbReference type="SUPFAM" id="SSF141729">
    <property type="entry name" value="FimD N-terminal domain-like"/>
    <property type="match status" value="1"/>
</dbReference>
<feature type="domain" description="PapC-like C-terminal" evidence="10">
    <location>
        <begin position="818"/>
        <end position="882"/>
    </location>
</feature>
<keyword evidence="5 9" id="KW-0812">Transmembrane</keyword>
<evidence type="ECO:0000256" key="4">
    <source>
        <dbReference type="ARBA" id="ARBA00022452"/>
    </source>
</evidence>
<dbReference type="Gene3D" id="2.60.40.2070">
    <property type="match status" value="1"/>
</dbReference>
<evidence type="ECO:0000256" key="9">
    <source>
        <dbReference type="RuleBase" id="RU003884"/>
    </source>
</evidence>
<evidence type="ECO:0000256" key="7">
    <source>
        <dbReference type="ARBA" id="ARBA00023136"/>
    </source>
</evidence>
<dbReference type="Gene3D" id="2.60.40.2610">
    <property type="entry name" value="Outer membrane usher protein FimD, plug domain"/>
    <property type="match status" value="1"/>
</dbReference>
<dbReference type="InterPro" id="IPR037224">
    <property type="entry name" value="PapC_N_sf"/>
</dbReference>
<dbReference type="InterPro" id="IPR018030">
    <property type="entry name" value="Fimbrial_membr_usher_CS"/>
</dbReference>
<accession>A0A127Q5J2</accession>
<keyword evidence="3 9" id="KW-0813">Transport</keyword>
<dbReference type="InterPro" id="IPR000015">
    <property type="entry name" value="Fimb_usher"/>
</dbReference>
<dbReference type="Pfam" id="PF13954">
    <property type="entry name" value="PapC_N"/>
    <property type="match status" value="1"/>
</dbReference>
<keyword evidence="8 9" id="KW-0998">Cell outer membrane</keyword>
<evidence type="ECO:0000259" key="11">
    <source>
        <dbReference type="Pfam" id="PF13954"/>
    </source>
</evidence>
<proteinExistence type="inferred from homology"/>
<dbReference type="PROSITE" id="PS01151">
    <property type="entry name" value="FIMBRIAL_USHER"/>
    <property type="match status" value="1"/>
</dbReference>
<evidence type="ECO:0000313" key="12">
    <source>
        <dbReference type="EMBL" id="AMP05329.1"/>
    </source>
</evidence>
<dbReference type="InterPro" id="IPR042186">
    <property type="entry name" value="FimD_plug_dom"/>
</dbReference>
<dbReference type="InterPro" id="IPR025949">
    <property type="entry name" value="PapC-like_C"/>
</dbReference>
<comment type="similarity">
    <text evidence="2 9">Belongs to the fimbrial export usher family.</text>
</comment>
<protein>
    <submittedName>
        <fullName evidence="12">Type VII secretion system (T7SS), usher family protein</fullName>
    </submittedName>
</protein>
<dbReference type="EMBL" id="CP013234">
    <property type="protein sequence ID" value="AMP05329.1"/>
    <property type="molecule type" value="Genomic_DNA"/>
</dbReference>
<dbReference type="Gene3D" id="2.60.40.3110">
    <property type="match status" value="1"/>
</dbReference>
<evidence type="ECO:0000256" key="6">
    <source>
        <dbReference type="ARBA" id="ARBA00022729"/>
    </source>
</evidence>
<keyword evidence="4" id="KW-1134">Transmembrane beta strand</keyword>
<dbReference type="AlphaFoldDB" id="A0A127Q5J2"/>
<evidence type="ECO:0000256" key="5">
    <source>
        <dbReference type="ARBA" id="ARBA00022692"/>
    </source>
</evidence>
<keyword evidence="7 9" id="KW-0472">Membrane</keyword>
<evidence type="ECO:0000313" key="13">
    <source>
        <dbReference type="Proteomes" id="UP000074561"/>
    </source>
</evidence>
<reference evidence="12 13" key="1">
    <citation type="submission" date="2015-11" db="EMBL/GenBank/DDBJ databases">
        <title>Exploring the genomic traits of fungus-feeding bacterial genus Collimonas.</title>
        <authorList>
            <person name="Song C."/>
            <person name="Schmidt R."/>
            <person name="de Jager V."/>
            <person name="Krzyzanowska D."/>
            <person name="Jongedijk E."/>
            <person name="Cankar K."/>
            <person name="Beekwilder J."/>
            <person name="van Veen A."/>
            <person name="de Boer W."/>
            <person name="van Veen J.A."/>
            <person name="Garbeva P."/>
        </authorList>
    </citation>
    <scope>NUCLEOTIDE SEQUENCE [LARGE SCALE GENOMIC DNA]</scope>
    <source>
        <strain evidence="12 13">Ter91</strain>
    </source>
</reference>
<sequence>MSRSLHSSFVKPVCMITKSNGFFAFRPRLFDVFISGMLLQIGTAVATPIDPSVPATVKFDSGSFAFGMGDLADLSRFDKANTVLPGTYRLGIVVNQNWQGLSDVEFSSVSNQGSAMPCFDRAMLTKFGVDLDKVARGDGTRSVTEVIAHQIPANPICGNLNSWIADATVSFDAGEQTLTITIPQIYMNRSARGYVDPALLDSGVTAALLSYNFTSSVSTSGGGGSQSFLGLNGGVNLGDWRLRHQGAQAWNSVTGRTAYQNTATYLQRDFSALKSQLVLGDNFTDGRIMDSIRLRGITLTTDDRQTSQSQQGYAPVVRGTATSNARVVISQGGYTIYETTVAPGPFVIDDLYPTGYGGDLLVTVIETDGRQSRFTVPYSAIPQLLRQGAIKYSVALGQLRQYGGIGGTTPWVMQGSLQRGINNFLTGYGGLTASTGYWQAKVGTAVSMPIGALAIDAAVSSTKIQGYGTLQGQSLQITYNKNISEIGTNFALGASRFSSSGYLGLNDAVSVRNLASRGADTGAVNRQRSRFDWNISQEIGKGSMFISGSSTQYWGRNLGRQTSFSAGYGSNFGKITWSLSAQRIVSQSVQLTPEQMQMQQQANLFYGAGYNSGRSENRIMLSLSMPLGYDSNAPTMNSFMTHNTGSNGGNNLQVGVNGSVGEQRNLSYGVSSSHTSGDSGSSNYFNANVGYLARSGNLSAGFSQSGNSGQVSFNANGGIVAHPGGISLAQSLGDAIGLIEAPDAEGASISSSTGITIDSHGYAVAPYLRPYQNNTIDIDPKGSSDDIQFKETSKTIAPRMGSVIMYKFETDNSRAVTIKALRSDGKPLPFAAEVLNEMQQPVGVVGQGSKAFVRKVSNTGVLTVKWGDGIDQRCQMAYTLPERVKGKDAVSFIESQCYPVTPPAPHGSATTVPKVNATLNQ</sequence>
<dbReference type="STRING" id="279113.CPter91_2988"/>